<proteinExistence type="predicted"/>
<feature type="transmembrane region" description="Helical" evidence="1">
    <location>
        <begin position="141"/>
        <end position="158"/>
    </location>
</feature>
<keyword evidence="1" id="KW-0472">Membrane</keyword>
<keyword evidence="1" id="KW-0812">Transmembrane</keyword>
<organism evidence="2 3">
    <name type="scientific">Hoeflea alexandrii</name>
    <dbReference type="NCBI Taxonomy" id="288436"/>
    <lineage>
        <taxon>Bacteria</taxon>
        <taxon>Pseudomonadati</taxon>
        <taxon>Pseudomonadota</taxon>
        <taxon>Alphaproteobacteria</taxon>
        <taxon>Hyphomicrobiales</taxon>
        <taxon>Rhizobiaceae</taxon>
        <taxon>Hoeflea</taxon>
    </lineage>
</organism>
<comment type="caution">
    <text evidence="2">The sequence shown here is derived from an EMBL/GenBank/DDBJ whole genome shotgun (WGS) entry which is preliminary data.</text>
</comment>
<evidence type="ECO:0000313" key="3">
    <source>
        <dbReference type="Proteomes" id="UP001320715"/>
    </source>
</evidence>
<protein>
    <submittedName>
        <fullName evidence="2">Uncharacterized protein</fullName>
    </submittedName>
</protein>
<sequence length="173" mass="19360">MRDRFLAARPHWRDVVYGAIGWGAAMAVSAQGWLWLSVGALTSNYWSLTLLAFCGGMLAWPFALATFRFVAFGRSREAAFAAAFICLTVFTIGATSLIFAIIYRNFYAQWHGDPFTRLWVIQLVFTTAAALYQFAVQGLRLYLPLGVIFLFGASWLLATRNMPSKPRKTVTNV</sequence>
<gene>
    <name evidence="2" type="ORF">GTW23_07245</name>
</gene>
<dbReference type="Proteomes" id="UP001320715">
    <property type="component" value="Unassembled WGS sequence"/>
</dbReference>
<name>A0ABT1CP54_9HYPH</name>
<feature type="transmembrane region" description="Helical" evidence="1">
    <location>
        <begin position="48"/>
        <end position="72"/>
    </location>
</feature>
<keyword evidence="1" id="KW-1133">Transmembrane helix</keyword>
<feature type="transmembrane region" description="Helical" evidence="1">
    <location>
        <begin position="115"/>
        <end position="135"/>
    </location>
</feature>
<feature type="transmembrane region" description="Helical" evidence="1">
    <location>
        <begin position="15"/>
        <end position="36"/>
    </location>
</feature>
<evidence type="ECO:0000256" key="1">
    <source>
        <dbReference type="SAM" id="Phobius"/>
    </source>
</evidence>
<dbReference type="EMBL" id="JAAAML010000001">
    <property type="protein sequence ID" value="MCO6407970.1"/>
    <property type="molecule type" value="Genomic_DNA"/>
</dbReference>
<reference evidence="2 3" key="1">
    <citation type="submission" date="2020-01" db="EMBL/GenBank/DDBJ databases">
        <title>Genomes of bacteria type strains.</title>
        <authorList>
            <person name="Chen J."/>
            <person name="Zhu S."/>
            <person name="Yang J."/>
        </authorList>
    </citation>
    <scope>NUCLEOTIDE SEQUENCE [LARGE SCALE GENOMIC DNA]</scope>
    <source>
        <strain evidence="2 3">DSM 16655</strain>
    </source>
</reference>
<evidence type="ECO:0000313" key="2">
    <source>
        <dbReference type="EMBL" id="MCO6407970.1"/>
    </source>
</evidence>
<accession>A0ABT1CP54</accession>
<feature type="transmembrane region" description="Helical" evidence="1">
    <location>
        <begin position="78"/>
        <end position="103"/>
    </location>
</feature>
<keyword evidence="3" id="KW-1185">Reference proteome</keyword>